<evidence type="ECO:0000313" key="2">
    <source>
        <dbReference type="Proteomes" id="UP000029965"/>
    </source>
</evidence>
<dbReference type="AlphaFoldDB" id="A0A0D9RQG5"/>
<keyword evidence="2" id="KW-1185">Reference proteome</keyword>
<reference evidence="1" key="3">
    <citation type="submission" date="2025-09" db="UniProtKB">
        <authorList>
            <consortium name="Ensembl"/>
        </authorList>
    </citation>
    <scope>IDENTIFICATION</scope>
</reference>
<protein>
    <submittedName>
        <fullName evidence="1">Uncharacterized protein</fullName>
    </submittedName>
</protein>
<proteinExistence type="predicted"/>
<organism evidence="1 2">
    <name type="scientific">Chlorocebus sabaeus</name>
    <name type="common">Green monkey</name>
    <name type="synonym">Simia sabaea</name>
    <dbReference type="NCBI Taxonomy" id="60711"/>
    <lineage>
        <taxon>Eukaryota</taxon>
        <taxon>Metazoa</taxon>
        <taxon>Chordata</taxon>
        <taxon>Craniata</taxon>
        <taxon>Vertebrata</taxon>
        <taxon>Euteleostomi</taxon>
        <taxon>Mammalia</taxon>
        <taxon>Eutheria</taxon>
        <taxon>Euarchontoglires</taxon>
        <taxon>Primates</taxon>
        <taxon>Haplorrhini</taxon>
        <taxon>Catarrhini</taxon>
        <taxon>Cercopithecidae</taxon>
        <taxon>Cercopithecinae</taxon>
        <taxon>Chlorocebus</taxon>
    </lineage>
</organism>
<name>A0A0D9RQG5_CHLSB</name>
<dbReference type="Bgee" id="ENSCSAG00000014737">
    <property type="expression patterns" value="Expressed in fibroblast and 7 other cell types or tissues"/>
</dbReference>
<dbReference type="Ensembl" id="ENSCSAT00000012832.1">
    <property type="protein sequence ID" value="ENSCSAP00000010854.1"/>
    <property type="gene ID" value="ENSCSAG00000014737.1"/>
</dbReference>
<reference evidence="1" key="2">
    <citation type="submission" date="2025-08" db="UniProtKB">
        <authorList>
            <consortium name="Ensembl"/>
        </authorList>
    </citation>
    <scope>IDENTIFICATION</scope>
</reference>
<evidence type="ECO:0000313" key="1">
    <source>
        <dbReference type="Ensembl" id="ENSCSAP00000010854.1"/>
    </source>
</evidence>
<dbReference type="Proteomes" id="UP000029965">
    <property type="component" value="Chromosome 4"/>
</dbReference>
<reference evidence="1 2" key="1">
    <citation type="submission" date="2014-03" db="EMBL/GenBank/DDBJ databases">
        <authorList>
            <person name="Warren W."/>
            <person name="Wilson R.K."/>
        </authorList>
    </citation>
    <scope>NUCLEOTIDE SEQUENCE</scope>
</reference>
<sequence>MVKNQMRKMKIKKAAKRKVKKVMMTMTMMLQNRRNMMKSKKRKMTTLIHTLKMEMILAQTVMTTWMKQPIRHEIFQKIFL</sequence>
<dbReference type="EMBL" id="AQIB01086969">
    <property type="status" value="NOT_ANNOTATED_CDS"/>
    <property type="molecule type" value="Genomic_DNA"/>
</dbReference>
<accession>A0A0D9RQG5</accession>